<keyword evidence="2" id="KW-1003">Cell membrane</keyword>
<reference evidence="8 9" key="1">
    <citation type="submission" date="2015-07" db="EMBL/GenBank/DDBJ databases">
        <title>The draft genome sequence of Leadbetterella sp. JN14-9.</title>
        <authorList>
            <person name="Liu Y."/>
            <person name="Du J."/>
            <person name="Shao Z."/>
        </authorList>
    </citation>
    <scope>NUCLEOTIDE SEQUENCE [LARGE SCALE GENOMIC DNA]</scope>
    <source>
        <strain evidence="8 9">JN14-9</strain>
    </source>
</reference>
<dbReference type="GO" id="GO:0005886">
    <property type="term" value="C:plasma membrane"/>
    <property type="evidence" value="ECO:0007669"/>
    <property type="project" value="UniProtKB-SubCell"/>
</dbReference>
<dbReference type="InterPro" id="IPR007168">
    <property type="entry name" value="Phageshock_PspC_N"/>
</dbReference>
<keyword evidence="9" id="KW-1185">Reference proteome</keyword>
<keyword evidence="3 6" id="KW-0812">Transmembrane</keyword>
<feature type="transmembrane region" description="Helical" evidence="6">
    <location>
        <begin position="34"/>
        <end position="56"/>
    </location>
</feature>
<sequence length="69" mass="7812">MKKLFRIKGNESMLGGVAAGLAEYFNIDVTLVRVLFALGFFTPFPVIITYIILWIVMPKQERYQLTTGA</sequence>
<accession>A0A0P7C0Q1</accession>
<proteinExistence type="predicted"/>
<dbReference type="STRING" id="1605367.AFM12_16525"/>
<keyword evidence="4 6" id="KW-1133">Transmembrane helix</keyword>
<dbReference type="PANTHER" id="PTHR33885">
    <property type="entry name" value="PHAGE SHOCK PROTEIN C"/>
    <property type="match status" value="1"/>
</dbReference>
<dbReference type="Proteomes" id="UP000050454">
    <property type="component" value="Unassembled WGS sequence"/>
</dbReference>
<evidence type="ECO:0000256" key="2">
    <source>
        <dbReference type="ARBA" id="ARBA00022475"/>
    </source>
</evidence>
<evidence type="ECO:0000256" key="5">
    <source>
        <dbReference type="ARBA" id="ARBA00023136"/>
    </source>
</evidence>
<dbReference type="EMBL" id="LGTQ01000013">
    <property type="protein sequence ID" value="KPM46846.1"/>
    <property type="molecule type" value="Genomic_DNA"/>
</dbReference>
<gene>
    <name evidence="8" type="ORF">AFM12_16525</name>
</gene>
<evidence type="ECO:0000313" key="8">
    <source>
        <dbReference type="EMBL" id="KPM46846.1"/>
    </source>
</evidence>
<dbReference type="OrthoDB" id="5772680at2"/>
<dbReference type="InterPro" id="IPR052027">
    <property type="entry name" value="PspC"/>
</dbReference>
<comment type="caution">
    <text evidence="8">The sequence shown here is derived from an EMBL/GenBank/DDBJ whole genome shotgun (WGS) entry which is preliminary data.</text>
</comment>
<evidence type="ECO:0000256" key="6">
    <source>
        <dbReference type="SAM" id="Phobius"/>
    </source>
</evidence>
<organism evidence="8 9">
    <name type="scientific">Jiulongibacter sediminis</name>
    <dbReference type="NCBI Taxonomy" id="1605367"/>
    <lineage>
        <taxon>Bacteria</taxon>
        <taxon>Pseudomonadati</taxon>
        <taxon>Bacteroidota</taxon>
        <taxon>Cytophagia</taxon>
        <taxon>Cytophagales</taxon>
        <taxon>Leadbetterellaceae</taxon>
        <taxon>Jiulongibacter</taxon>
    </lineage>
</organism>
<evidence type="ECO:0000256" key="1">
    <source>
        <dbReference type="ARBA" id="ARBA00004162"/>
    </source>
</evidence>
<protein>
    <submittedName>
        <fullName evidence="8">Phage-shock protein</fullName>
    </submittedName>
</protein>
<dbReference type="RefSeq" id="WP_055150489.1">
    <property type="nucleotide sequence ID" value="NZ_JXSZ01000013.1"/>
</dbReference>
<dbReference type="AlphaFoldDB" id="A0A0P7C0Q1"/>
<dbReference type="PANTHER" id="PTHR33885:SF3">
    <property type="entry name" value="PHAGE SHOCK PROTEIN C"/>
    <property type="match status" value="1"/>
</dbReference>
<evidence type="ECO:0000256" key="3">
    <source>
        <dbReference type="ARBA" id="ARBA00022692"/>
    </source>
</evidence>
<comment type="subcellular location">
    <subcellularLocation>
        <location evidence="1">Cell membrane</location>
        <topology evidence="1">Single-pass membrane protein</topology>
    </subcellularLocation>
</comment>
<feature type="domain" description="Phage shock protein PspC N-terminal" evidence="7">
    <location>
        <begin position="2"/>
        <end position="59"/>
    </location>
</feature>
<evidence type="ECO:0000259" key="7">
    <source>
        <dbReference type="Pfam" id="PF04024"/>
    </source>
</evidence>
<keyword evidence="5 6" id="KW-0472">Membrane</keyword>
<evidence type="ECO:0000313" key="9">
    <source>
        <dbReference type="Proteomes" id="UP000050454"/>
    </source>
</evidence>
<name>A0A0P7C0Q1_9BACT</name>
<evidence type="ECO:0000256" key="4">
    <source>
        <dbReference type="ARBA" id="ARBA00022989"/>
    </source>
</evidence>
<dbReference type="Pfam" id="PF04024">
    <property type="entry name" value="PspC"/>
    <property type="match status" value="1"/>
</dbReference>